<sequence length="154" mass="17505">MADHHCPADSRIQNFIDDYLKDVSINKSYKLPNNTLILSKKGHAREVSLPPNGNTFKSELVTSNRIKQGILNNPLHDKRTTKGTFHIVEGSLPVPLDKKEVPKITFAHLLNAAFNPSDELKILPFTANQEEKAKTMVSMLLKYYRLPRSAKRHF</sequence>
<evidence type="ECO:0000313" key="1">
    <source>
        <dbReference type="EMBL" id="WNH08305.1"/>
    </source>
</evidence>
<dbReference type="RefSeq" id="WP_415865007.1">
    <property type="nucleotide sequence ID" value="NZ_CP134537.1"/>
</dbReference>
<gene>
    <name evidence="1" type="ORF">RHP51_14330</name>
</gene>
<name>A0ABY9XQV7_9FLAO</name>
<dbReference type="Proteomes" id="UP001302806">
    <property type="component" value="Chromosome"/>
</dbReference>
<accession>A0ABY9XQV7</accession>
<evidence type="ECO:0000313" key="2">
    <source>
        <dbReference type="Proteomes" id="UP001302806"/>
    </source>
</evidence>
<reference evidence="1 2" key="1">
    <citation type="submission" date="2023-09" db="EMBL/GenBank/DDBJ databases">
        <title>Thalassobella suaedae gen. nov., sp. nov., a marine bacterium of the family Flavobacteriaceae isolated from a halophyte Suaeda japonica.</title>
        <authorList>
            <person name="Lee S.Y."/>
            <person name="Hwang C.Y."/>
        </authorList>
    </citation>
    <scope>NUCLEOTIDE SEQUENCE [LARGE SCALE GENOMIC DNA]</scope>
    <source>
        <strain evidence="1 2">HL-DH14</strain>
    </source>
</reference>
<dbReference type="EMBL" id="CP134537">
    <property type="protein sequence ID" value="WNH08305.1"/>
    <property type="molecule type" value="Genomic_DNA"/>
</dbReference>
<proteinExistence type="predicted"/>
<protein>
    <submittedName>
        <fullName evidence="1">Uncharacterized protein</fullName>
    </submittedName>
</protein>
<organism evidence="1 2">
    <name type="scientific">Thalassobellus suaedae</name>
    <dbReference type="NCBI Taxonomy" id="3074124"/>
    <lineage>
        <taxon>Bacteria</taxon>
        <taxon>Pseudomonadati</taxon>
        <taxon>Bacteroidota</taxon>
        <taxon>Flavobacteriia</taxon>
        <taxon>Flavobacteriales</taxon>
        <taxon>Flavobacteriaceae</taxon>
        <taxon>Thalassobellus</taxon>
    </lineage>
</organism>